<dbReference type="Gene3D" id="3.40.50.1820">
    <property type="entry name" value="alpha/beta hydrolase"/>
    <property type="match status" value="1"/>
</dbReference>
<feature type="domain" description="Carboxylesterase type B" evidence="1">
    <location>
        <begin position="10"/>
        <end position="45"/>
    </location>
</feature>
<dbReference type="AlphaFoldDB" id="A0A4Q2JAZ5"/>
<evidence type="ECO:0000313" key="3">
    <source>
        <dbReference type="Proteomes" id="UP000292881"/>
    </source>
</evidence>
<dbReference type="InterPro" id="IPR002018">
    <property type="entry name" value="CarbesteraseB"/>
</dbReference>
<sequence length="45" mass="4824">MSPGVLSDASSVVELDTGAIRGRRRRGTRQWRGIPYAAAPAGDLR</sequence>
<keyword evidence="3" id="KW-1185">Reference proteome</keyword>
<protein>
    <recommendedName>
        <fullName evidence="1">Carboxylesterase type B domain-containing protein</fullName>
    </recommendedName>
</protein>
<proteinExistence type="predicted"/>
<reference evidence="2 3" key="1">
    <citation type="submission" date="2019-01" db="EMBL/GenBank/DDBJ databases">
        <authorList>
            <person name="Li J."/>
        </authorList>
    </citation>
    <scope>NUCLEOTIDE SEQUENCE [LARGE SCALE GENOMIC DNA]</scope>
    <source>
        <strain evidence="2 3">CGMCC 4.7180</strain>
    </source>
</reference>
<evidence type="ECO:0000313" key="2">
    <source>
        <dbReference type="EMBL" id="RXZ44755.1"/>
    </source>
</evidence>
<accession>A0A4Q2JAZ5</accession>
<organism evidence="2 3">
    <name type="scientific">Agromyces binzhouensis</name>
    <dbReference type="NCBI Taxonomy" id="1817495"/>
    <lineage>
        <taxon>Bacteria</taxon>
        <taxon>Bacillati</taxon>
        <taxon>Actinomycetota</taxon>
        <taxon>Actinomycetes</taxon>
        <taxon>Micrococcales</taxon>
        <taxon>Microbacteriaceae</taxon>
        <taxon>Agromyces</taxon>
    </lineage>
</organism>
<dbReference type="SUPFAM" id="SSF53474">
    <property type="entry name" value="alpha/beta-Hydrolases"/>
    <property type="match status" value="1"/>
</dbReference>
<dbReference type="Pfam" id="PF00135">
    <property type="entry name" value="COesterase"/>
    <property type="match status" value="1"/>
</dbReference>
<dbReference type="Proteomes" id="UP000292881">
    <property type="component" value="Unassembled WGS sequence"/>
</dbReference>
<feature type="non-terminal residue" evidence="2">
    <location>
        <position position="45"/>
    </location>
</feature>
<comment type="caution">
    <text evidence="2">The sequence shown here is derived from an EMBL/GenBank/DDBJ whole genome shotgun (WGS) entry which is preliminary data.</text>
</comment>
<gene>
    <name evidence="2" type="ORF">ESO86_14240</name>
</gene>
<dbReference type="EMBL" id="SDPL01000366">
    <property type="protein sequence ID" value="RXZ44755.1"/>
    <property type="molecule type" value="Genomic_DNA"/>
</dbReference>
<name>A0A4Q2JAZ5_9MICO</name>
<dbReference type="InterPro" id="IPR029058">
    <property type="entry name" value="AB_hydrolase_fold"/>
</dbReference>
<evidence type="ECO:0000259" key="1">
    <source>
        <dbReference type="Pfam" id="PF00135"/>
    </source>
</evidence>